<dbReference type="GO" id="GO:0005886">
    <property type="term" value="C:plasma membrane"/>
    <property type="evidence" value="ECO:0007669"/>
    <property type="project" value="UniProtKB-SubCell"/>
</dbReference>
<evidence type="ECO:0000259" key="8">
    <source>
        <dbReference type="PROSITE" id="PS50850"/>
    </source>
</evidence>
<feature type="transmembrane region" description="Helical" evidence="7">
    <location>
        <begin position="229"/>
        <end position="246"/>
    </location>
</feature>
<dbReference type="InterPro" id="IPR010290">
    <property type="entry name" value="TM_effector"/>
</dbReference>
<comment type="subcellular location">
    <subcellularLocation>
        <location evidence="1">Cell membrane</location>
        <topology evidence="1">Multi-pass membrane protein</topology>
    </subcellularLocation>
</comment>
<keyword evidence="6 7" id="KW-0472">Membrane</keyword>
<evidence type="ECO:0000256" key="5">
    <source>
        <dbReference type="ARBA" id="ARBA00022989"/>
    </source>
</evidence>
<feature type="transmembrane region" description="Helical" evidence="7">
    <location>
        <begin position="357"/>
        <end position="378"/>
    </location>
</feature>
<sequence length="425" mass="45524">MFPMSSLSAGLGSLFSNRNFRNLWFGQTISSFGDVVYSISISWYVFEQTGSSMHVALLLVATFLPEVIFGMFLGALADRWNRKLLMQIADLFQFTATALLALSFWFGTFALWQIYLVSICLSLGKSLFSSSLTAWLPEIVEKEQLLRANSLMSTSKQVNRLFGATVGGILIAWAGAIVTIAIDSLTFLVSLGFLMMVRYRVSESLDRKTSDTSIWADIKVGLRWMSKQPIILLLVVIGMISNVALGPTNVLPPMYIQVEMQSDASALGLFDAAIGLGLLLGGILIGVVSPQRIGRWFIGGLGIQGLGMMLVALAPALPVACIGNFCIGFAVMMSALPLGTLIQVLTPSAMRGRVGSVMSIGLSLAIPITYGGIGVLAAQIGSRMTYVLGGGLLLSCVLLGILNPRLRGYSLNQAPVSTPTVEQSA</sequence>
<keyword evidence="2" id="KW-0813">Transport</keyword>
<keyword evidence="3" id="KW-1003">Cell membrane</keyword>
<gene>
    <name evidence="9" type="ORF">CIG75_18530</name>
</gene>
<dbReference type="PANTHER" id="PTHR23513:SF6">
    <property type="entry name" value="MAJOR FACILITATOR SUPERFAMILY ASSOCIATED DOMAIN-CONTAINING PROTEIN"/>
    <property type="match status" value="1"/>
</dbReference>
<feature type="transmembrane region" description="Helical" evidence="7">
    <location>
        <begin position="52"/>
        <end position="76"/>
    </location>
</feature>
<dbReference type="Gene3D" id="1.20.1250.20">
    <property type="entry name" value="MFS general substrate transporter like domains"/>
    <property type="match status" value="1"/>
</dbReference>
<feature type="transmembrane region" description="Helical" evidence="7">
    <location>
        <begin position="23"/>
        <end position="46"/>
    </location>
</feature>
<accession>A0A223D5H1</accession>
<keyword evidence="5 7" id="KW-1133">Transmembrane helix</keyword>
<protein>
    <recommendedName>
        <fullName evidence="8">Major facilitator superfamily (MFS) profile domain-containing protein</fullName>
    </recommendedName>
</protein>
<organism evidence="9 10">
    <name type="scientific">Tumebacillus algifaecis</name>
    <dbReference type="NCBI Taxonomy" id="1214604"/>
    <lineage>
        <taxon>Bacteria</taxon>
        <taxon>Bacillati</taxon>
        <taxon>Bacillota</taxon>
        <taxon>Bacilli</taxon>
        <taxon>Bacillales</taxon>
        <taxon>Alicyclobacillaceae</taxon>
        <taxon>Tumebacillus</taxon>
    </lineage>
</organism>
<feature type="transmembrane region" description="Helical" evidence="7">
    <location>
        <begin position="384"/>
        <end position="402"/>
    </location>
</feature>
<dbReference type="PANTHER" id="PTHR23513">
    <property type="entry name" value="INTEGRAL MEMBRANE EFFLUX PROTEIN-RELATED"/>
    <property type="match status" value="1"/>
</dbReference>
<dbReference type="Pfam" id="PF05977">
    <property type="entry name" value="MFS_3"/>
    <property type="match status" value="1"/>
</dbReference>
<dbReference type="AlphaFoldDB" id="A0A223D5H1"/>
<dbReference type="PROSITE" id="PS50850">
    <property type="entry name" value="MFS"/>
    <property type="match status" value="1"/>
</dbReference>
<evidence type="ECO:0000256" key="1">
    <source>
        <dbReference type="ARBA" id="ARBA00004651"/>
    </source>
</evidence>
<dbReference type="SUPFAM" id="SSF103473">
    <property type="entry name" value="MFS general substrate transporter"/>
    <property type="match status" value="1"/>
</dbReference>
<keyword evidence="10" id="KW-1185">Reference proteome</keyword>
<dbReference type="InterPro" id="IPR036259">
    <property type="entry name" value="MFS_trans_sf"/>
</dbReference>
<dbReference type="GO" id="GO:0022857">
    <property type="term" value="F:transmembrane transporter activity"/>
    <property type="evidence" value="ECO:0007669"/>
    <property type="project" value="InterPro"/>
</dbReference>
<evidence type="ECO:0000313" key="10">
    <source>
        <dbReference type="Proteomes" id="UP000214688"/>
    </source>
</evidence>
<evidence type="ECO:0000256" key="6">
    <source>
        <dbReference type="ARBA" id="ARBA00023136"/>
    </source>
</evidence>
<dbReference type="InterPro" id="IPR022324">
    <property type="entry name" value="Bacilysin_exporter_BacE_put"/>
</dbReference>
<feature type="domain" description="Major facilitator superfamily (MFS) profile" evidence="8">
    <location>
        <begin position="19"/>
        <end position="407"/>
    </location>
</feature>
<evidence type="ECO:0000256" key="4">
    <source>
        <dbReference type="ARBA" id="ARBA00022692"/>
    </source>
</evidence>
<feature type="transmembrane region" description="Helical" evidence="7">
    <location>
        <begin position="322"/>
        <end position="345"/>
    </location>
</feature>
<name>A0A223D5H1_9BACL</name>
<dbReference type="PRINTS" id="PR01988">
    <property type="entry name" value="EXPORTERBACE"/>
</dbReference>
<dbReference type="CDD" id="cd06173">
    <property type="entry name" value="MFS_MefA_like"/>
    <property type="match status" value="1"/>
</dbReference>
<proteinExistence type="predicted"/>
<keyword evidence="4 7" id="KW-0812">Transmembrane</keyword>
<feature type="transmembrane region" description="Helical" evidence="7">
    <location>
        <begin position="266"/>
        <end position="289"/>
    </location>
</feature>
<evidence type="ECO:0000256" key="7">
    <source>
        <dbReference type="SAM" id="Phobius"/>
    </source>
</evidence>
<dbReference type="EMBL" id="CP022657">
    <property type="protein sequence ID" value="ASS76737.1"/>
    <property type="molecule type" value="Genomic_DNA"/>
</dbReference>
<evidence type="ECO:0000256" key="2">
    <source>
        <dbReference type="ARBA" id="ARBA00022448"/>
    </source>
</evidence>
<reference evidence="9 10" key="1">
    <citation type="journal article" date="2015" name="Int. J. Syst. Evol. Microbiol.">
        <title>Tumebacillus algifaecis sp. nov., isolated from decomposing algal scum.</title>
        <authorList>
            <person name="Wu Y.F."/>
            <person name="Zhang B."/>
            <person name="Xing P."/>
            <person name="Wu Q.L."/>
            <person name="Liu S.J."/>
        </authorList>
    </citation>
    <scope>NUCLEOTIDE SEQUENCE [LARGE SCALE GENOMIC DNA]</scope>
    <source>
        <strain evidence="9 10">THMBR28</strain>
    </source>
</reference>
<evidence type="ECO:0000256" key="3">
    <source>
        <dbReference type="ARBA" id="ARBA00022475"/>
    </source>
</evidence>
<dbReference type="Proteomes" id="UP000214688">
    <property type="component" value="Chromosome"/>
</dbReference>
<dbReference type="InterPro" id="IPR020846">
    <property type="entry name" value="MFS_dom"/>
</dbReference>
<feature type="transmembrane region" description="Helical" evidence="7">
    <location>
        <begin position="296"/>
        <end position="316"/>
    </location>
</feature>
<dbReference type="KEGG" id="tab:CIG75_18530"/>
<evidence type="ECO:0000313" key="9">
    <source>
        <dbReference type="EMBL" id="ASS76737.1"/>
    </source>
</evidence>